<keyword evidence="2" id="KW-0326">Glycosidase</keyword>
<keyword evidence="1 4" id="KW-0378">Hydrolase</keyword>
<evidence type="ECO:0000313" key="5">
    <source>
        <dbReference type="Proteomes" id="UP001306592"/>
    </source>
</evidence>
<dbReference type="Proteomes" id="UP001306592">
    <property type="component" value="Unassembled WGS sequence"/>
</dbReference>
<dbReference type="EMBL" id="JBANEI010000003">
    <property type="protein sequence ID" value="MEI2681472.1"/>
    <property type="molecule type" value="Genomic_DNA"/>
</dbReference>
<dbReference type="InterPro" id="IPR036452">
    <property type="entry name" value="Ribo_hydro-like"/>
</dbReference>
<dbReference type="PANTHER" id="PTHR12304">
    <property type="entry name" value="INOSINE-URIDINE PREFERRING NUCLEOSIDE HYDROLASE"/>
    <property type="match status" value="1"/>
</dbReference>
<evidence type="ECO:0000256" key="2">
    <source>
        <dbReference type="ARBA" id="ARBA00023295"/>
    </source>
</evidence>
<dbReference type="RefSeq" id="WP_048917808.1">
    <property type="nucleotide sequence ID" value="NZ_CAKKMT010000007.1"/>
</dbReference>
<evidence type="ECO:0000313" key="4">
    <source>
        <dbReference type="EMBL" id="MEI2681472.1"/>
    </source>
</evidence>
<protein>
    <submittedName>
        <fullName evidence="4">Nucleoside hydrolase</fullName>
    </submittedName>
</protein>
<dbReference type="CDD" id="cd02650">
    <property type="entry name" value="nuc_hydro_CaPnhB"/>
    <property type="match status" value="1"/>
</dbReference>
<gene>
    <name evidence="4" type="ORF">V8N49_07300</name>
</gene>
<name>A0ABU8DEQ5_ERWAP</name>
<reference evidence="4 5" key="1">
    <citation type="submission" date="2024-02" db="EMBL/GenBank/DDBJ databases">
        <title>First report Erwinia aphidicola in onion in Chile.</title>
        <authorList>
            <person name="Valenzuela M."/>
            <person name="Pena M."/>
            <person name="Dutta B."/>
        </authorList>
    </citation>
    <scope>NUCLEOTIDE SEQUENCE [LARGE SCALE GENOMIC DNA]</scope>
    <source>
        <strain evidence="4 5">QCJ3A</strain>
    </source>
</reference>
<feature type="domain" description="Inosine/uridine-preferring nucleoside hydrolase" evidence="3">
    <location>
        <begin position="4"/>
        <end position="271"/>
    </location>
</feature>
<dbReference type="InterPro" id="IPR023186">
    <property type="entry name" value="IUNH"/>
</dbReference>
<organism evidence="4 5">
    <name type="scientific">Erwinia aphidicola</name>
    <dbReference type="NCBI Taxonomy" id="68334"/>
    <lineage>
        <taxon>Bacteria</taxon>
        <taxon>Pseudomonadati</taxon>
        <taxon>Pseudomonadota</taxon>
        <taxon>Gammaproteobacteria</taxon>
        <taxon>Enterobacterales</taxon>
        <taxon>Erwiniaceae</taxon>
        <taxon>Erwinia</taxon>
    </lineage>
</organism>
<dbReference type="InterPro" id="IPR001910">
    <property type="entry name" value="Inosine/uridine_hydrolase_dom"/>
</dbReference>
<dbReference type="GeneID" id="89474844"/>
<dbReference type="SUPFAM" id="SSF53590">
    <property type="entry name" value="Nucleoside hydrolase"/>
    <property type="match status" value="1"/>
</dbReference>
<dbReference type="PANTHER" id="PTHR12304:SF4">
    <property type="entry name" value="URIDINE NUCLEOSIDASE"/>
    <property type="match status" value="1"/>
</dbReference>
<dbReference type="Gene3D" id="3.90.245.10">
    <property type="entry name" value="Ribonucleoside hydrolase-like"/>
    <property type="match status" value="1"/>
</dbReference>
<evidence type="ECO:0000256" key="1">
    <source>
        <dbReference type="ARBA" id="ARBA00022801"/>
    </source>
</evidence>
<keyword evidence="5" id="KW-1185">Reference proteome</keyword>
<comment type="caution">
    <text evidence="4">The sequence shown here is derived from an EMBL/GenBank/DDBJ whole genome shotgun (WGS) entry which is preliminary data.</text>
</comment>
<accession>A0ABU8DEQ5</accession>
<dbReference type="Pfam" id="PF01156">
    <property type="entry name" value="IU_nuc_hydro"/>
    <property type="match status" value="1"/>
</dbReference>
<dbReference type="GO" id="GO:0016787">
    <property type="term" value="F:hydrolase activity"/>
    <property type="evidence" value="ECO:0007669"/>
    <property type="project" value="UniProtKB-KW"/>
</dbReference>
<proteinExistence type="predicted"/>
<evidence type="ECO:0000259" key="3">
    <source>
        <dbReference type="Pfam" id="PF01156"/>
    </source>
</evidence>
<sequence>MEKVIFDTDIGVDDAFALAYAAQSVDILGITTVFGNVPVAQAVSNARLFSQKINLDVPIYRGCSRPLAHQPTEPAWAVHGNDGLGGVFDNPWSGAAENAIEFIIRSVRAHPDALTIVAIGPLTNIATAINQAPDIIPQIKQLVMMGGAFGSHGHAGNVTPFAEFNIWKDPHAADQVLCSGIPVVMLPLDVTLEVQLSSDEIRSLNHPVLSAISQGYMEYALQKEGIAGMALHDTLTIAYLNHPEWFGVTESPVRVVTDRVSRGQTLRQLQSPASMDDPFAGCPRQKLCLTVAAEKVKAHFLTTLRR</sequence>